<reference evidence="2 3" key="1">
    <citation type="submission" date="2018-12" db="EMBL/GenBank/DDBJ databases">
        <title>Draft genome sequence of Xylaria grammica IHI A82.</title>
        <authorList>
            <person name="Buettner E."/>
            <person name="Kellner H."/>
        </authorList>
    </citation>
    <scope>NUCLEOTIDE SEQUENCE [LARGE SCALE GENOMIC DNA]</scope>
    <source>
        <strain evidence="2 3">IHI A82</strain>
    </source>
</reference>
<dbReference type="SUPFAM" id="SSF48403">
    <property type="entry name" value="Ankyrin repeat"/>
    <property type="match status" value="1"/>
</dbReference>
<feature type="compositionally biased region" description="Acidic residues" evidence="1">
    <location>
        <begin position="448"/>
        <end position="481"/>
    </location>
</feature>
<feature type="compositionally biased region" description="Acidic residues" evidence="1">
    <location>
        <begin position="372"/>
        <end position="387"/>
    </location>
</feature>
<evidence type="ECO:0000313" key="3">
    <source>
        <dbReference type="Proteomes" id="UP000286045"/>
    </source>
</evidence>
<organism evidence="2 3">
    <name type="scientific">Xylaria grammica</name>
    <dbReference type="NCBI Taxonomy" id="363999"/>
    <lineage>
        <taxon>Eukaryota</taxon>
        <taxon>Fungi</taxon>
        <taxon>Dikarya</taxon>
        <taxon>Ascomycota</taxon>
        <taxon>Pezizomycotina</taxon>
        <taxon>Sordariomycetes</taxon>
        <taxon>Xylariomycetidae</taxon>
        <taxon>Xylariales</taxon>
        <taxon>Xylariaceae</taxon>
        <taxon>Xylaria</taxon>
    </lineage>
</organism>
<sequence length="559" mass="62798">MNAIISKDPALFYMVDARFQSKRWERRALAQREKRRGHLMTEQEQEQEQGGAPFPPSLVHVIRTQHIHYVEWVLRLFQIVFGCNRINHKCAIGYATPVDAAITSGRLDVLDLLIEHDCDLTVNLKSLPQRAQIARLERRFKEAWADSHPREGYKLFRPYVLALLCGHDGAAIKLFYCCSGRTSPRVYLYMYVFRYYAWWVAVQLRSEEVAVELLSHVIDSPGDMPHFQNDALNWAVSINNSQLVHGILAGSVVSPIGDEDLTCSPITPRLKYNTIRTAAQKGHWDIATTLVRLKGLYFMRGVSRQTVLSALKLSAATDDAFAFTKLILTWYTYGVENESDKEFSLEELFVHDNIEQPHNDDPDDPEPHEYGSDDDDSSDTDNTDDTDDTSHSPSVSDDDDSGHADDTSHSLSNSDDGSFYAPHLASPQLRRLYLRDDSDGDTYASSTDTDDLDDIDGEVDDSVEDGGEDEADDNDGSEDIEPLSPVLLPLLLSAPRRGGPTNETWDCILDANGDGPSHDFEEIVLREAAKHNALITMCFVLRRCGEREGLFPRASRGAE</sequence>
<keyword evidence="3" id="KW-1185">Reference proteome</keyword>
<evidence type="ECO:0000313" key="2">
    <source>
        <dbReference type="EMBL" id="RWA10683.1"/>
    </source>
</evidence>
<protein>
    <submittedName>
        <fullName evidence="2">Uncharacterized protein</fullName>
    </submittedName>
</protein>
<gene>
    <name evidence="2" type="ORF">EKO27_g4429</name>
</gene>
<proteinExistence type="predicted"/>
<feature type="region of interest" description="Disordered" evidence="1">
    <location>
        <begin position="440"/>
        <end position="482"/>
    </location>
</feature>
<feature type="region of interest" description="Disordered" evidence="1">
    <location>
        <begin position="354"/>
        <end position="422"/>
    </location>
</feature>
<accession>A0A439D8E7</accession>
<dbReference type="Gene3D" id="1.25.40.20">
    <property type="entry name" value="Ankyrin repeat-containing domain"/>
    <property type="match status" value="1"/>
</dbReference>
<comment type="caution">
    <text evidence="2">The sequence shown here is derived from an EMBL/GenBank/DDBJ whole genome shotgun (WGS) entry which is preliminary data.</text>
</comment>
<evidence type="ECO:0000256" key="1">
    <source>
        <dbReference type="SAM" id="MobiDB-lite"/>
    </source>
</evidence>
<dbReference type="InterPro" id="IPR036770">
    <property type="entry name" value="Ankyrin_rpt-contain_sf"/>
</dbReference>
<dbReference type="EMBL" id="RYZI01000105">
    <property type="protein sequence ID" value="RWA10683.1"/>
    <property type="molecule type" value="Genomic_DNA"/>
</dbReference>
<feature type="compositionally biased region" description="Basic and acidic residues" evidence="1">
    <location>
        <begin position="354"/>
        <end position="371"/>
    </location>
</feature>
<dbReference type="AlphaFoldDB" id="A0A439D8E7"/>
<dbReference type="Proteomes" id="UP000286045">
    <property type="component" value="Unassembled WGS sequence"/>
</dbReference>
<name>A0A439D8E7_9PEZI</name>